<dbReference type="InParanoid" id="A0A177CJX9"/>
<dbReference type="RefSeq" id="XP_018037981.1">
    <property type="nucleotide sequence ID" value="XM_018187100.1"/>
</dbReference>
<gene>
    <name evidence="2" type="ORF">CC84DRAFT_701855</name>
</gene>
<dbReference type="EMBL" id="KV441551">
    <property type="protein sequence ID" value="OAG07616.1"/>
    <property type="molecule type" value="Genomic_DNA"/>
</dbReference>
<evidence type="ECO:0000313" key="3">
    <source>
        <dbReference type="Proteomes" id="UP000077069"/>
    </source>
</evidence>
<protein>
    <submittedName>
        <fullName evidence="2">Uncharacterized protein</fullName>
    </submittedName>
</protein>
<feature type="compositionally biased region" description="Low complexity" evidence="1">
    <location>
        <begin position="69"/>
        <end position="82"/>
    </location>
</feature>
<dbReference type="Proteomes" id="UP000077069">
    <property type="component" value="Unassembled WGS sequence"/>
</dbReference>
<evidence type="ECO:0000313" key="2">
    <source>
        <dbReference type="EMBL" id="OAG07616.1"/>
    </source>
</evidence>
<feature type="region of interest" description="Disordered" evidence="1">
    <location>
        <begin position="61"/>
        <end position="86"/>
    </location>
</feature>
<keyword evidence="3" id="KW-1185">Reference proteome</keyword>
<proteinExistence type="predicted"/>
<dbReference type="AlphaFoldDB" id="A0A177CJX9"/>
<dbReference type="GeneID" id="28770586"/>
<accession>A0A177CJX9</accession>
<reference evidence="2 3" key="1">
    <citation type="submission" date="2016-05" db="EMBL/GenBank/DDBJ databases">
        <title>Comparative analysis of secretome profiles of manganese(II)-oxidizing ascomycete fungi.</title>
        <authorList>
            <consortium name="DOE Joint Genome Institute"/>
            <person name="Zeiner C.A."/>
            <person name="Purvine S.O."/>
            <person name="Zink E.M."/>
            <person name="Wu S."/>
            <person name="Pasa-Tolic L."/>
            <person name="Chaput D.L."/>
            <person name="Haridas S."/>
            <person name="Grigoriev I.V."/>
            <person name="Santelli C.M."/>
            <person name="Hansel C.M."/>
        </authorList>
    </citation>
    <scope>NUCLEOTIDE SEQUENCE [LARGE SCALE GENOMIC DNA]</scope>
    <source>
        <strain evidence="2 3">AP3s5-JAC2a</strain>
    </source>
</reference>
<evidence type="ECO:0000256" key="1">
    <source>
        <dbReference type="SAM" id="MobiDB-lite"/>
    </source>
</evidence>
<sequence length="205" mass="23078">MSCPFIGRSKSIRIIHSTAAYSPSHTLTPSLAKRKNKCLILFRRADDRRCLARSFSPHNREAYAQSHRTATPQLPAQTTTPLNLKHGRDATRTKCMQILRRPPRTPSPSPTPHLRITTARASFVNVDDVRRCGCVQSNKALLLSNLRLPWWCDASWRLRAVFACGDNALHISSATRFLCRGLPMPTASFQTRCKRQSAAHRVVHA</sequence>
<organism evidence="2 3">
    <name type="scientific">Paraphaeosphaeria sporulosa</name>
    <dbReference type="NCBI Taxonomy" id="1460663"/>
    <lineage>
        <taxon>Eukaryota</taxon>
        <taxon>Fungi</taxon>
        <taxon>Dikarya</taxon>
        <taxon>Ascomycota</taxon>
        <taxon>Pezizomycotina</taxon>
        <taxon>Dothideomycetes</taxon>
        <taxon>Pleosporomycetidae</taxon>
        <taxon>Pleosporales</taxon>
        <taxon>Massarineae</taxon>
        <taxon>Didymosphaeriaceae</taxon>
        <taxon>Paraphaeosphaeria</taxon>
    </lineage>
</organism>
<name>A0A177CJX9_9PLEO</name>